<keyword evidence="2" id="KW-1185">Reference proteome</keyword>
<evidence type="ECO:0008006" key="3">
    <source>
        <dbReference type="Google" id="ProtNLM"/>
    </source>
</evidence>
<evidence type="ECO:0000313" key="1">
    <source>
        <dbReference type="EMBL" id="GFG93841.1"/>
    </source>
</evidence>
<protein>
    <recommendedName>
        <fullName evidence="3">Short-chain dehydrogenase</fullName>
    </recommendedName>
</protein>
<dbReference type="EMBL" id="BLKZ01000002">
    <property type="protein sequence ID" value="GFG93841.1"/>
    <property type="molecule type" value="Genomic_DNA"/>
</dbReference>
<dbReference type="AlphaFoldDB" id="A0A7I9YYV4"/>
<organism evidence="1 2">
    <name type="scientific">Mycobacterium bourgelatii</name>
    <dbReference type="NCBI Taxonomy" id="1273442"/>
    <lineage>
        <taxon>Bacteria</taxon>
        <taxon>Bacillati</taxon>
        <taxon>Actinomycetota</taxon>
        <taxon>Actinomycetes</taxon>
        <taxon>Mycobacteriales</taxon>
        <taxon>Mycobacteriaceae</taxon>
        <taxon>Mycobacterium</taxon>
    </lineage>
</organism>
<dbReference type="Proteomes" id="UP000465360">
    <property type="component" value="Unassembled WGS sequence"/>
</dbReference>
<accession>A0A7I9YYV4</accession>
<name>A0A7I9YYV4_MYCBU</name>
<gene>
    <name evidence="1" type="ORF">MBOU_58830</name>
</gene>
<proteinExistence type="predicted"/>
<comment type="caution">
    <text evidence="1">The sequence shown here is derived from an EMBL/GenBank/DDBJ whole genome shotgun (WGS) entry which is preliminary data.</text>
</comment>
<evidence type="ECO:0000313" key="2">
    <source>
        <dbReference type="Proteomes" id="UP000465360"/>
    </source>
</evidence>
<sequence length="69" mass="7304">MGALPVLRAATDPGVLGGQYYGPDGFAEMRGYPTLVASSAQSHDVALQRRLWAVSEELTGVVYPQLTPA</sequence>
<reference evidence="1 2" key="1">
    <citation type="journal article" date="2019" name="Emerg. Microbes Infect.">
        <title>Comprehensive subspecies identification of 175 nontuberculous mycobacteria species based on 7547 genomic profiles.</title>
        <authorList>
            <person name="Matsumoto Y."/>
            <person name="Kinjo T."/>
            <person name="Motooka D."/>
            <person name="Nabeya D."/>
            <person name="Jung N."/>
            <person name="Uechi K."/>
            <person name="Horii T."/>
            <person name="Iida T."/>
            <person name="Fujita J."/>
            <person name="Nakamura S."/>
        </authorList>
    </citation>
    <scope>NUCLEOTIDE SEQUENCE [LARGE SCALE GENOMIC DNA]</scope>
    <source>
        <strain evidence="1 2">JCM 30725</strain>
    </source>
</reference>